<evidence type="ECO:0000313" key="14">
    <source>
        <dbReference type="EMBL" id="KAF4662341.1"/>
    </source>
</evidence>
<reference evidence="14 15" key="1">
    <citation type="submission" date="2020-04" db="EMBL/GenBank/DDBJ databases">
        <title>Perkinsus chesapeaki whole genome sequence.</title>
        <authorList>
            <person name="Bogema D.R."/>
        </authorList>
    </citation>
    <scope>NUCLEOTIDE SEQUENCE [LARGE SCALE GENOMIC DNA]</scope>
    <source>
        <strain evidence="14">ATCC PRA-425</strain>
    </source>
</reference>
<evidence type="ECO:0000256" key="9">
    <source>
        <dbReference type="ARBA" id="ARBA00022837"/>
    </source>
</evidence>
<evidence type="ECO:0008006" key="16">
    <source>
        <dbReference type="Google" id="ProtNLM"/>
    </source>
</evidence>
<dbReference type="GO" id="GO:0005509">
    <property type="term" value="F:calcium ion binding"/>
    <property type="evidence" value="ECO:0007669"/>
    <property type="project" value="InterPro"/>
</dbReference>
<evidence type="ECO:0000256" key="7">
    <source>
        <dbReference type="ARBA" id="ARBA00022824"/>
    </source>
</evidence>
<dbReference type="PANTHER" id="PTHR11073:SF2">
    <property type="entry name" value="CALRETICULIN"/>
    <property type="match status" value="1"/>
</dbReference>
<dbReference type="PRINTS" id="PR00626">
    <property type="entry name" value="CALRETICULIN"/>
</dbReference>
<dbReference type="InterPro" id="IPR013320">
    <property type="entry name" value="ConA-like_dom_sf"/>
</dbReference>
<protein>
    <recommendedName>
        <fullName evidence="16">Calreticulin</fullName>
    </recommendedName>
</protein>
<dbReference type="SUPFAM" id="SSF49899">
    <property type="entry name" value="Concanavalin A-like lectins/glucanases"/>
    <property type="match status" value="1"/>
</dbReference>
<feature type="region of interest" description="Disordered" evidence="13">
    <location>
        <begin position="201"/>
        <end position="272"/>
    </location>
</feature>
<evidence type="ECO:0000256" key="5">
    <source>
        <dbReference type="ARBA" id="ARBA00022734"/>
    </source>
</evidence>
<dbReference type="EMBL" id="JAAPAO010000349">
    <property type="protein sequence ID" value="KAF4662341.1"/>
    <property type="molecule type" value="Genomic_DNA"/>
</dbReference>
<dbReference type="GO" id="GO:0030246">
    <property type="term" value="F:carbohydrate binding"/>
    <property type="evidence" value="ECO:0007669"/>
    <property type="project" value="UniProtKB-KW"/>
</dbReference>
<evidence type="ECO:0000256" key="2">
    <source>
        <dbReference type="ARBA" id="ARBA00010983"/>
    </source>
</evidence>
<feature type="compositionally biased region" description="Basic and acidic residues" evidence="13">
    <location>
        <begin position="345"/>
        <end position="366"/>
    </location>
</feature>
<comment type="caution">
    <text evidence="14">The sequence shown here is derived from an EMBL/GenBank/DDBJ whole genome shotgun (WGS) entry which is preliminary data.</text>
</comment>
<feature type="region of interest" description="Disordered" evidence="13">
    <location>
        <begin position="345"/>
        <end position="397"/>
    </location>
</feature>
<sequence length="397" mass="45954">MNILSKLTLAVPAAATVYLKETFPDGWEERWTVSNWKGEDSHGKVEHTAGKVFVDEQKNRGLKTAEDHRYYAYIRDLDQAFNSLGKDVIFQYQVKYEESVDCGGGYLKFGPKMENKSAFNSDSEYNIMFGPDKCGFNQRTHLIFNNGKDNVLKTDDLDYKQGDTKSHVYRLTLRANDSVKVEVDGEEIFDGSIEENWKIGQPAEIDDPEDVKPDDWVDSPMMDDPEDKKPEDWVEEAQIPDEKATKPEDWDEEEDGEWERPMIENPDYKGPWNPKRIANPDYKGPWAPKKIPNPEYVPLENLHKYDFGTVMIDLWQVKSGSLFDNFIITDDAKEADELMEEFKKLKEVEDAKAKEEEEERKKKEAEEEKESGEDEDLDDNEEPAAEEDETKTNEEDL</sequence>
<evidence type="ECO:0000256" key="13">
    <source>
        <dbReference type="SAM" id="MobiDB-lite"/>
    </source>
</evidence>
<dbReference type="Pfam" id="PF00262">
    <property type="entry name" value="Calreticulin"/>
    <property type="match status" value="2"/>
</dbReference>
<evidence type="ECO:0000256" key="11">
    <source>
        <dbReference type="PIRSR" id="PIRSR601580-3"/>
    </source>
</evidence>
<dbReference type="GO" id="GO:0036503">
    <property type="term" value="P:ERAD pathway"/>
    <property type="evidence" value="ECO:0007669"/>
    <property type="project" value="TreeGrafter"/>
</dbReference>
<dbReference type="Gene3D" id="2.10.250.10">
    <property type="entry name" value="Calreticulin/calnexin, P domain"/>
    <property type="match status" value="1"/>
</dbReference>
<keyword evidence="6" id="KW-0677">Repeat</keyword>
<keyword evidence="8" id="KW-0862">Zinc</keyword>
<dbReference type="PROSITE" id="PS00804">
    <property type="entry name" value="CALRETICULIN_2"/>
    <property type="match status" value="1"/>
</dbReference>
<feature type="disulfide bond" evidence="11">
    <location>
        <begin position="102"/>
        <end position="134"/>
    </location>
</feature>
<dbReference type="GO" id="GO:0005788">
    <property type="term" value="C:endoplasmic reticulum lumen"/>
    <property type="evidence" value="ECO:0007669"/>
    <property type="project" value="UniProtKB-SubCell"/>
</dbReference>
<dbReference type="OrthoDB" id="423776at2759"/>
<evidence type="ECO:0000256" key="1">
    <source>
        <dbReference type="ARBA" id="ARBA00004319"/>
    </source>
</evidence>
<comment type="subcellular location">
    <subcellularLocation>
        <location evidence="1">Endoplasmic reticulum lumen</location>
    </subcellularLocation>
</comment>
<evidence type="ECO:0000256" key="6">
    <source>
        <dbReference type="ARBA" id="ARBA00022737"/>
    </source>
</evidence>
<keyword evidence="10 12" id="KW-0143">Chaperone</keyword>
<evidence type="ECO:0000256" key="8">
    <source>
        <dbReference type="ARBA" id="ARBA00022833"/>
    </source>
</evidence>
<keyword evidence="9" id="KW-0106">Calcium</keyword>
<dbReference type="PANTHER" id="PTHR11073">
    <property type="entry name" value="CALRETICULIN AND CALNEXIN"/>
    <property type="match status" value="1"/>
</dbReference>
<keyword evidence="4" id="KW-0732">Signal</keyword>
<gene>
    <name evidence="14" type="ORF">FOL47_006279</name>
</gene>
<dbReference type="GO" id="GO:0006457">
    <property type="term" value="P:protein folding"/>
    <property type="evidence" value="ECO:0007669"/>
    <property type="project" value="InterPro"/>
</dbReference>
<dbReference type="SUPFAM" id="SSF63887">
    <property type="entry name" value="P-domain of calnexin/calreticulin"/>
    <property type="match status" value="1"/>
</dbReference>
<dbReference type="FunFam" id="2.10.250.10:FF:000002">
    <property type="entry name" value="Calreticulin"/>
    <property type="match status" value="1"/>
</dbReference>
<evidence type="ECO:0000256" key="10">
    <source>
        <dbReference type="ARBA" id="ARBA00023186"/>
    </source>
</evidence>
<dbReference type="InterPro" id="IPR009033">
    <property type="entry name" value="Calreticulin/calnexin_P_dom_sf"/>
</dbReference>
<name>A0A7J6LU59_PERCH</name>
<keyword evidence="5" id="KW-0430">Lectin</keyword>
<evidence type="ECO:0000256" key="3">
    <source>
        <dbReference type="ARBA" id="ARBA00022723"/>
    </source>
</evidence>
<keyword evidence="11" id="KW-1015">Disulfide bond</keyword>
<proteinExistence type="inferred from homology"/>
<dbReference type="AlphaFoldDB" id="A0A7J6LU59"/>
<dbReference type="GO" id="GO:0051082">
    <property type="term" value="F:unfolded protein binding"/>
    <property type="evidence" value="ECO:0007669"/>
    <property type="project" value="InterPro"/>
</dbReference>
<evidence type="ECO:0000256" key="4">
    <source>
        <dbReference type="ARBA" id="ARBA00022729"/>
    </source>
</evidence>
<evidence type="ECO:0000256" key="12">
    <source>
        <dbReference type="RuleBase" id="RU362126"/>
    </source>
</evidence>
<dbReference type="InterPro" id="IPR018124">
    <property type="entry name" value="Calret/calnex_CS"/>
</dbReference>
<keyword evidence="15" id="KW-1185">Reference proteome</keyword>
<keyword evidence="7 12" id="KW-0256">Endoplasmic reticulum</keyword>
<comment type="similarity">
    <text evidence="2 12">Belongs to the calreticulin family.</text>
</comment>
<dbReference type="Gene3D" id="2.60.120.200">
    <property type="match status" value="1"/>
</dbReference>
<accession>A0A7J6LU59</accession>
<dbReference type="InterPro" id="IPR001580">
    <property type="entry name" value="Calret/calnex"/>
</dbReference>
<keyword evidence="3" id="KW-0479">Metal-binding</keyword>
<feature type="compositionally biased region" description="Acidic residues" evidence="13">
    <location>
        <begin position="367"/>
        <end position="389"/>
    </location>
</feature>
<organism evidence="14 15">
    <name type="scientific">Perkinsus chesapeaki</name>
    <name type="common">Clam parasite</name>
    <name type="synonym">Perkinsus andrewsi</name>
    <dbReference type="NCBI Taxonomy" id="330153"/>
    <lineage>
        <taxon>Eukaryota</taxon>
        <taxon>Sar</taxon>
        <taxon>Alveolata</taxon>
        <taxon>Perkinsozoa</taxon>
        <taxon>Perkinsea</taxon>
        <taxon>Perkinsida</taxon>
        <taxon>Perkinsidae</taxon>
        <taxon>Perkinsus</taxon>
    </lineage>
</organism>
<dbReference type="Proteomes" id="UP000591131">
    <property type="component" value="Unassembled WGS sequence"/>
</dbReference>
<dbReference type="GO" id="GO:0005789">
    <property type="term" value="C:endoplasmic reticulum membrane"/>
    <property type="evidence" value="ECO:0007669"/>
    <property type="project" value="TreeGrafter"/>
</dbReference>
<evidence type="ECO:0000313" key="15">
    <source>
        <dbReference type="Proteomes" id="UP000591131"/>
    </source>
</evidence>